<comment type="caution">
    <text evidence="1">The sequence shown here is derived from an EMBL/GenBank/DDBJ whole genome shotgun (WGS) entry which is preliminary data.</text>
</comment>
<reference evidence="1 2" key="1">
    <citation type="journal article" date="2018" name="PLoS ONE">
        <title>The draft genome of Kipferlia bialata reveals reductive genome evolution in fornicate parasites.</title>
        <authorList>
            <person name="Tanifuji G."/>
            <person name="Takabayashi S."/>
            <person name="Kume K."/>
            <person name="Takagi M."/>
            <person name="Nakayama T."/>
            <person name="Kamikawa R."/>
            <person name="Inagaki Y."/>
            <person name="Hashimoto T."/>
        </authorList>
    </citation>
    <scope>NUCLEOTIDE SEQUENCE [LARGE SCALE GENOMIC DNA]</scope>
    <source>
        <strain evidence="1">NY0173</strain>
    </source>
</reference>
<dbReference type="AlphaFoldDB" id="A0A9K3GPI6"/>
<name>A0A9K3GPI6_9EUKA</name>
<feature type="non-terminal residue" evidence="1">
    <location>
        <position position="1"/>
    </location>
</feature>
<evidence type="ECO:0000313" key="2">
    <source>
        <dbReference type="Proteomes" id="UP000265618"/>
    </source>
</evidence>
<evidence type="ECO:0000313" key="1">
    <source>
        <dbReference type="EMBL" id="GIQ89955.1"/>
    </source>
</evidence>
<gene>
    <name evidence="1" type="ORF">KIPB_012578</name>
</gene>
<dbReference type="EMBL" id="BDIP01005613">
    <property type="protein sequence ID" value="GIQ89955.1"/>
    <property type="molecule type" value="Genomic_DNA"/>
</dbReference>
<proteinExistence type="predicted"/>
<organism evidence="1 2">
    <name type="scientific">Kipferlia bialata</name>
    <dbReference type="NCBI Taxonomy" id="797122"/>
    <lineage>
        <taxon>Eukaryota</taxon>
        <taxon>Metamonada</taxon>
        <taxon>Carpediemonas-like organisms</taxon>
        <taxon>Kipferlia</taxon>
    </lineage>
</organism>
<accession>A0A9K3GPI6</accession>
<protein>
    <submittedName>
        <fullName evidence="1">Uncharacterized protein</fullName>
    </submittedName>
</protein>
<dbReference type="Proteomes" id="UP000265618">
    <property type="component" value="Unassembled WGS sequence"/>
</dbReference>
<keyword evidence="2" id="KW-1185">Reference proteome</keyword>
<sequence length="208" mass="23945">MDWSGLESEICTGLDLLVCRRSDFDNRRDLRMLHLWMCVEWLRVSVRVILAVESRAAVVSIDDVPDDLYLNVLNQLPWSLEGTVAQRQLDQEPCLVIDPDNSNVHVLTEEERRESGDRSHISHSIWQTARARYDPNHDGLCNMRRTCQFDRDQVLTDYIEVNADRIAPCHYKQEEIASVIEGWRSLTQVTHGKHPLPAAQRVADILCG</sequence>